<feature type="repeat" description="RCC1" evidence="3">
    <location>
        <begin position="427"/>
        <end position="489"/>
    </location>
</feature>
<evidence type="ECO:0000313" key="7">
    <source>
        <dbReference type="Proteomes" id="UP000054166"/>
    </source>
</evidence>
<name>A0A0C3G4J4_PILCF</name>
<dbReference type="Gene3D" id="2.130.10.30">
    <property type="entry name" value="Regulator of chromosome condensation 1/beta-lactamase-inhibitor protein II"/>
    <property type="match status" value="1"/>
</dbReference>
<feature type="compositionally biased region" description="Low complexity" evidence="4">
    <location>
        <begin position="1"/>
        <end position="30"/>
    </location>
</feature>
<dbReference type="FunCoup" id="A0A0C3G4J4">
    <property type="interactions" value="779"/>
</dbReference>
<dbReference type="STRING" id="765440.A0A0C3G4J4"/>
<feature type="region of interest" description="Disordered" evidence="4">
    <location>
        <begin position="1"/>
        <end position="91"/>
    </location>
</feature>
<proteinExistence type="predicted"/>
<dbReference type="OrthoDB" id="61110at2759"/>
<dbReference type="HOGENOM" id="CLU_005210_4_2_1"/>
<organism evidence="6 7">
    <name type="scientific">Piloderma croceum (strain F 1598)</name>
    <dbReference type="NCBI Taxonomy" id="765440"/>
    <lineage>
        <taxon>Eukaryota</taxon>
        <taxon>Fungi</taxon>
        <taxon>Dikarya</taxon>
        <taxon>Basidiomycota</taxon>
        <taxon>Agaricomycotina</taxon>
        <taxon>Agaricomycetes</taxon>
        <taxon>Agaricomycetidae</taxon>
        <taxon>Atheliales</taxon>
        <taxon>Atheliaceae</taxon>
        <taxon>Piloderma</taxon>
    </lineage>
</organism>
<dbReference type="GO" id="GO:0005737">
    <property type="term" value="C:cytoplasm"/>
    <property type="evidence" value="ECO:0007669"/>
    <property type="project" value="TreeGrafter"/>
</dbReference>
<dbReference type="PRINTS" id="PR00633">
    <property type="entry name" value="RCCNDNSATION"/>
</dbReference>
<feature type="repeat" description="RCC1" evidence="3">
    <location>
        <begin position="490"/>
        <end position="543"/>
    </location>
</feature>
<evidence type="ECO:0000256" key="1">
    <source>
        <dbReference type="ARBA" id="ARBA00022658"/>
    </source>
</evidence>
<evidence type="ECO:0000256" key="4">
    <source>
        <dbReference type="SAM" id="MobiDB-lite"/>
    </source>
</evidence>
<evidence type="ECO:0000313" key="6">
    <source>
        <dbReference type="EMBL" id="KIM91145.1"/>
    </source>
</evidence>
<feature type="domain" description="RCC1-like" evidence="5">
    <location>
        <begin position="118"/>
        <end position="538"/>
    </location>
</feature>
<dbReference type="PROSITE" id="PS00625">
    <property type="entry name" value="RCC1_1"/>
    <property type="match status" value="1"/>
</dbReference>
<dbReference type="EMBL" id="KN832972">
    <property type="protein sequence ID" value="KIM91145.1"/>
    <property type="molecule type" value="Genomic_DNA"/>
</dbReference>
<dbReference type="PROSITE" id="PS50012">
    <property type="entry name" value="RCC1_3"/>
    <property type="match status" value="7"/>
</dbReference>
<dbReference type="AlphaFoldDB" id="A0A0C3G4J4"/>
<feature type="compositionally biased region" description="Polar residues" evidence="4">
    <location>
        <begin position="66"/>
        <end position="78"/>
    </location>
</feature>
<dbReference type="SUPFAM" id="SSF50985">
    <property type="entry name" value="RCC1/BLIP-II"/>
    <property type="match status" value="1"/>
</dbReference>
<dbReference type="Proteomes" id="UP000054166">
    <property type="component" value="Unassembled WGS sequence"/>
</dbReference>
<dbReference type="InterPro" id="IPR058923">
    <property type="entry name" value="RCC1-like_dom"/>
</dbReference>
<dbReference type="PANTHER" id="PTHR45982:SF1">
    <property type="entry name" value="REGULATOR OF CHROMOSOME CONDENSATION"/>
    <property type="match status" value="1"/>
</dbReference>
<dbReference type="Pfam" id="PF25390">
    <property type="entry name" value="WD40_RLD"/>
    <property type="match status" value="1"/>
</dbReference>
<keyword evidence="7" id="KW-1185">Reference proteome</keyword>
<keyword evidence="2" id="KW-0677">Repeat</keyword>
<evidence type="ECO:0000256" key="3">
    <source>
        <dbReference type="PROSITE-ProRule" id="PRU00235"/>
    </source>
</evidence>
<dbReference type="PROSITE" id="PS00626">
    <property type="entry name" value="RCC1_2"/>
    <property type="match status" value="2"/>
</dbReference>
<feature type="repeat" description="RCC1" evidence="3">
    <location>
        <begin position="311"/>
        <end position="367"/>
    </location>
</feature>
<dbReference type="InterPro" id="IPR000408">
    <property type="entry name" value="Reg_chr_condens"/>
</dbReference>
<gene>
    <name evidence="6" type="ORF">PILCRDRAFT_165332</name>
</gene>
<reference evidence="7" key="2">
    <citation type="submission" date="2015-01" db="EMBL/GenBank/DDBJ databases">
        <title>Evolutionary Origins and Diversification of the Mycorrhizal Mutualists.</title>
        <authorList>
            <consortium name="DOE Joint Genome Institute"/>
            <consortium name="Mycorrhizal Genomics Consortium"/>
            <person name="Kohler A."/>
            <person name="Kuo A."/>
            <person name="Nagy L.G."/>
            <person name="Floudas D."/>
            <person name="Copeland A."/>
            <person name="Barry K.W."/>
            <person name="Cichocki N."/>
            <person name="Veneault-Fourrey C."/>
            <person name="LaButti K."/>
            <person name="Lindquist E.A."/>
            <person name="Lipzen A."/>
            <person name="Lundell T."/>
            <person name="Morin E."/>
            <person name="Murat C."/>
            <person name="Riley R."/>
            <person name="Ohm R."/>
            <person name="Sun H."/>
            <person name="Tunlid A."/>
            <person name="Henrissat B."/>
            <person name="Grigoriev I.V."/>
            <person name="Hibbett D.S."/>
            <person name="Martin F."/>
        </authorList>
    </citation>
    <scope>NUCLEOTIDE SEQUENCE [LARGE SCALE GENOMIC DNA]</scope>
    <source>
        <strain evidence="7">F 1598</strain>
    </source>
</reference>
<dbReference type="InterPro" id="IPR009091">
    <property type="entry name" value="RCC1/BLIP-II"/>
</dbReference>
<dbReference type="PANTHER" id="PTHR45982">
    <property type="entry name" value="REGULATOR OF CHROMOSOME CONDENSATION"/>
    <property type="match status" value="1"/>
</dbReference>
<reference evidence="6 7" key="1">
    <citation type="submission" date="2014-04" db="EMBL/GenBank/DDBJ databases">
        <authorList>
            <consortium name="DOE Joint Genome Institute"/>
            <person name="Kuo A."/>
            <person name="Tarkka M."/>
            <person name="Buscot F."/>
            <person name="Kohler A."/>
            <person name="Nagy L.G."/>
            <person name="Floudas D."/>
            <person name="Copeland A."/>
            <person name="Barry K.W."/>
            <person name="Cichocki N."/>
            <person name="Veneault-Fourrey C."/>
            <person name="LaButti K."/>
            <person name="Lindquist E.A."/>
            <person name="Lipzen A."/>
            <person name="Lundell T."/>
            <person name="Morin E."/>
            <person name="Murat C."/>
            <person name="Sun H."/>
            <person name="Tunlid A."/>
            <person name="Henrissat B."/>
            <person name="Grigoriev I.V."/>
            <person name="Hibbett D.S."/>
            <person name="Martin F."/>
            <person name="Nordberg H.P."/>
            <person name="Cantor M.N."/>
            <person name="Hua S.X."/>
        </authorList>
    </citation>
    <scope>NUCLEOTIDE SEQUENCE [LARGE SCALE GENOMIC DNA]</scope>
    <source>
        <strain evidence="6 7">F 1598</strain>
    </source>
</reference>
<feature type="repeat" description="RCC1" evidence="3">
    <location>
        <begin position="368"/>
        <end position="426"/>
    </location>
</feature>
<evidence type="ECO:0000259" key="5">
    <source>
        <dbReference type="Pfam" id="PF25390"/>
    </source>
</evidence>
<feature type="repeat" description="RCC1" evidence="3">
    <location>
        <begin position="251"/>
        <end position="310"/>
    </location>
</feature>
<feature type="repeat" description="RCC1" evidence="3">
    <location>
        <begin position="117"/>
        <end position="181"/>
    </location>
</feature>
<accession>A0A0C3G4J4</accession>
<dbReference type="InterPro" id="IPR051553">
    <property type="entry name" value="Ran_GTPase-activating"/>
</dbReference>
<dbReference type="GO" id="GO:0005085">
    <property type="term" value="F:guanyl-nucleotide exchange factor activity"/>
    <property type="evidence" value="ECO:0007669"/>
    <property type="project" value="TreeGrafter"/>
</dbReference>
<evidence type="ECO:0000256" key="2">
    <source>
        <dbReference type="ARBA" id="ARBA00022737"/>
    </source>
</evidence>
<dbReference type="InParanoid" id="A0A0C3G4J4"/>
<protein>
    <recommendedName>
        <fullName evidence="5">RCC1-like domain-containing protein</fullName>
    </recommendedName>
</protein>
<feature type="repeat" description="RCC1" evidence="3">
    <location>
        <begin position="182"/>
        <end position="250"/>
    </location>
</feature>
<sequence>MAPTRASSRAASAKPPSKPASKPVARAPRSQPAKRAASPDRPQSPLPKRKRIPTQEPEPAKKTRTRSASVEKTTSKTKATAGRKPHINGLAPVREEVQQKPYFNPIPTVPAHARPAAQLFAWGAGNFGQFGMGTDFLGEIPKPKRSLWIEEQIKEGTFGGEGAGLETVAAGGLHSLLIDEKGTVWSCGVNDDAALGRITQDVPDPSNPGSFMDIDELTAVPHPLQTLIDENFRAVRVAAGDSISAAISSEGELRVWGSFRANEGSLGFADGQKHQFTPISILELSHKPGDVEKVVSVASGNNHLLILTTHGNIFTLGAGEQGQLGRKVLERRKIHGTSPEKITLGTRSRKAVAIGAGNYHSFAVDDKGDVWGWGLNSMGQTGTGITANAEVHLPTKVIGLSKEELSGETVVEIVGGEHHTIFLTSDGKVFACGRSDGGQLGLEDGDPAFNDREHPDFLPEPVQVKFADTSDRVVHISAGTHNNMAVTEGGALYAWGQGAQSELGLGEDGEASTPTVVVRKDGGAWTALTVACGGQHTLGIFRKKT</sequence>
<keyword evidence="1" id="KW-0344">Guanine-nucleotide releasing factor</keyword>